<evidence type="ECO:0000256" key="1">
    <source>
        <dbReference type="SAM" id="Phobius"/>
    </source>
</evidence>
<feature type="transmembrane region" description="Helical" evidence="1">
    <location>
        <begin position="36"/>
        <end position="55"/>
    </location>
</feature>
<protein>
    <recommendedName>
        <fullName evidence="4">Integral membrane protein</fullName>
    </recommendedName>
</protein>
<evidence type="ECO:0000313" key="2">
    <source>
        <dbReference type="EMBL" id="MEE2032354.1"/>
    </source>
</evidence>
<organism evidence="2 3">
    <name type="scientific">Rhodococcus chondri</name>
    <dbReference type="NCBI Taxonomy" id="3065941"/>
    <lineage>
        <taxon>Bacteria</taxon>
        <taxon>Bacillati</taxon>
        <taxon>Actinomycetota</taxon>
        <taxon>Actinomycetes</taxon>
        <taxon>Mycobacteriales</taxon>
        <taxon>Nocardiaceae</taxon>
        <taxon>Rhodococcus</taxon>
    </lineage>
</organism>
<dbReference type="EMBL" id="JAUZMZ010000041">
    <property type="protein sequence ID" value="MEE2032354.1"/>
    <property type="molecule type" value="Genomic_DNA"/>
</dbReference>
<gene>
    <name evidence="2" type="ORF">Q8814_09575</name>
</gene>
<evidence type="ECO:0000313" key="3">
    <source>
        <dbReference type="Proteomes" id="UP001331936"/>
    </source>
</evidence>
<evidence type="ECO:0008006" key="4">
    <source>
        <dbReference type="Google" id="ProtNLM"/>
    </source>
</evidence>
<accession>A0ABU7JS87</accession>
<name>A0ABU7JS87_9NOCA</name>
<keyword evidence="1" id="KW-0812">Transmembrane</keyword>
<keyword evidence="1" id="KW-0472">Membrane</keyword>
<keyword evidence="1" id="KW-1133">Transmembrane helix</keyword>
<comment type="caution">
    <text evidence="2">The sequence shown here is derived from an EMBL/GenBank/DDBJ whole genome shotgun (WGS) entry which is preliminary data.</text>
</comment>
<keyword evidence="3" id="KW-1185">Reference proteome</keyword>
<dbReference type="RefSeq" id="WP_330151775.1">
    <property type="nucleotide sequence ID" value="NZ_JAUZMZ010000041.1"/>
</dbReference>
<reference evidence="2 3" key="1">
    <citation type="submission" date="2023-08" db="EMBL/GenBank/DDBJ databases">
        <authorList>
            <person name="Girao M."/>
            <person name="Carvalho M.F."/>
        </authorList>
    </citation>
    <scope>NUCLEOTIDE SEQUENCE [LARGE SCALE GENOMIC DNA]</scope>
    <source>
        <strain evidence="2 3">CC-R104</strain>
    </source>
</reference>
<feature type="transmembrane region" description="Helical" evidence="1">
    <location>
        <begin position="75"/>
        <end position="100"/>
    </location>
</feature>
<dbReference type="Proteomes" id="UP001331936">
    <property type="component" value="Unassembled WGS sequence"/>
</dbReference>
<proteinExistence type="predicted"/>
<sequence length="122" mass="13057">MRMTALVDERREQFKKDVAALGLDSARSRSGGKGRIVGMVLMVVGAAAAFIVYIASLTLSDLRDIASYQLLSVGFLAITIIGAAVYTAAVVARVLSLWLVRQLLESNAQSERIAEALARSDS</sequence>